<dbReference type="Pfam" id="PF10727">
    <property type="entry name" value="Rossmann-like"/>
    <property type="match status" value="1"/>
</dbReference>
<dbReference type="InterPro" id="IPR019665">
    <property type="entry name" value="OxRdtase/DH_put_Rossmann_dom"/>
</dbReference>
<dbReference type="EMBL" id="JALJRB010000029">
    <property type="protein sequence ID" value="MCJ8502605.1"/>
    <property type="molecule type" value="Genomic_DNA"/>
</dbReference>
<dbReference type="AlphaFoldDB" id="A0AA41UK36"/>
<dbReference type="InterPro" id="IPR036291">
    <property type="entry name" value="NAD(P)-bd_dom_sf"/>
</dbReference>
<dbReference type="RefSeq" id="WP_246913649.1">
    <property type="nucleotide sequence ID" value="NZ_JALJRB010000029.1"/>
</dbReference>
<dbReference type="InterPro" id="IPR008927">
    <property type="entry name" value="6-PGluconate_DH-like_C_sf"/>
</dbReference>
<organism evidence="3 4">
    <name type="scientific">Desulfatitalea alkaliphila</name>
    <dbReference type="NCBI Taxonomy" id="2929485"/>
    <lineage>
        <taxon>Bacteria</taxon>
        <taxon>Pseudomonadati</taxon>
        <taxon>Thermodesulfobacteriota</taxon>
        <taxon>Desulfobacteria</taxon>
        <taxon>Desulfobacterales</taxon>
        <taxon>Desulfosarcinaceae</taxon>
        <taxon>Desulfatitalea</taxon>
    </lineage>
</organism>
<evidence type="ECO:0000259" key="2">
    <source>
        <dbReference type="Pfam" id="PF10728"/>
    </source>
</evidence>
<evidence type="ECO:0000313" key="3">
    <source>
        <dbReference type="EMBL" id="MCJ8502605.1"/>
    </source>
</evidence>
<gene>
    <name evidence="3" type="ORF">MRX98_18670</name>
</gene>
<feature type="domain" description="Putative oxidoreductase/dehydrogenase Rossmann-like" evidence="1">
    <location>
        <begin position="2"/>
        <end position="117"/>
    </location>
</feature>
<dbReference type="Gene3D" id="3.40.50.720">
    <property type="entry name" value="NAD(P)-binding Rossmann-like Domain"/>
    <property type="match status" value="1"/>
</dbReference>
<dbReference type="Pfam" id="PF10728">
    <property type="entry name" value="DUF2520"/>
    <property type="match status" value="1"/>
</dbReference>
<sequence>MHIGFIGAGKVATAYGRYLRGCGLIISGYFDRHGDKLAHACSGTHSRACRDAAEVAGISDMVLITTRDDQIEGVCTALCREGAVTANHLVGHMSGAHASAILATAEAAGAAVFSLHPLQAFAEEEKALADLPHTWFSLEGVDPRLKAVEKVLEKTGNRHFRILPEHKGLYHLAACVVSNYLVTLMDYGMHALEHSGIRSREGFQAMMPLIQGTLANIARVGPDKALTGPIARGDVSTIRHHLDALSPPELAELKAFYAYMGQKTLDLARRDVLKVDTKAEALQEVLKKA</sequence>
<comment type="caution">
    <text evidence="3">The sequence shown here is derived from an EMBL/GenBank/DDBJ whole genome shotgun (WGS) entry which is preliminary data.</text>
</comment>
<dbReference type="InterPro" id="IPR018931">
    <property type="entry name" value="DUF2520"/>
</dbReference>
<evidence type="ECO:0000313" key="4">
    <source>
        <dbReference type="Proteomes" id="UP001165427"/>
    </source>
</evidence>
<protein>
    <submittedName>
        <fullName evidence="3">DUF2520 domain-containing protein</fullName>
    </submittedName>
</protein>
<dbReference type="SUPFAM" id="SSF48179">
    <property type="entry name" value="6-phosphogluconate dehydrogenase C-terminal domain-like"/>
    <property type="match status" value="1"/>
</dbReference>
<dbReference type="SUPFAM" id="SSF51735">
    <property type="entry name" value="NAD(P)-binding Rossmann-fold domains"/>
    <property type="match status" value="1"/>
</dbReference>
<dbReference type="InterPro" id="IPR037108">
    <property type="entry name" value="TM1727-like_C_sf"/>
</dbReference>
<accession>A0AA41UK36</accession>
<dbReference type="PANTHER" id="PTHR40459:SF1">
    <property type="entry name" value="CONSERVED HYPOTHETICAL ALANINE AND LEUCINE RICH PROTEIN"/>
    <property type="match status" value="1"/>
</dbReference>
<keyword evidence="4" id="KW-1185">Reference proteome</keyword>
<reference evidence="3" key="1">
    <citation type="submission" date="2022-04" db="EMBL/GenBank/DDBJ databases">
        <title>Desulfatitalea alkaliphila sp. nov., a novel anaerobic sulfate-reducing bacterium isolated from terrestrial mud volcano, Taman Peninsula, Russia.</title>
        <authorList>
            <person name="Khomyakova M.A."/>
            <person name="Merkel A.Y."/>
            <person name="Slobodkin A.I."/>
        </authorList>
    </citation>
    <scope>NUCLEOTIDE SEQUENCE</scope>
    <source>
        <strain evidence="3">M08but</strain>
    </source>
</reference>
<feature type="domain" description="DUF2520" evidence="2">
    <location>
        <begin position="135"/>
        <end position="263"/>
    </location>
</feature>
<proteinExistence type="predicted"/>
<dbReference type="Gene3D" id="1.10.1040.20">
    <property type="entry name" value="ProC-like, C-terminal domain"/>
    <property type="match status" value="1"/>
</dbReference>
<name>A0AA41UK36_9BACT</name>
<dbReference type="Proteomes" id="UP001165427">
    <property type="component" value="Unassembled WGS sequence"/>
</dbReference>
<evidence type="ECO:0000259" key="1">
    <source>
        <dbReference type="Pfam" id="PF10727"/>
    </source>
</evidence>
<dbReference type="PANTHER" id="PTHR40459">
    <property type="entry name" value="CONSERVED HYPOTHETICAL ALANINE AND LEUCINE RICH PROTEIN"/>
    <property type="match status" value="1"/>
</dbReference>